<dbReference type="Proteomes" id="UP000027265">
    <property type="component" value="Unassembled WGS sequence"/>
</dbReference>
<feature type="compositionally biased region" description="Acidic residues" evidence="1">
    <location>
        <begin position="309"/>
        <end position="318"/>
    </location>
</feature>
<dbReference type="InParanoid" id="A0A067PLC2"/>
<evidence type="ECO:0000256" key="1">
    <source>
        <dbReference type="SAM" id="MobiDB-lite"/>
    </source>
</evidence>
<organism evidence="3 4">
    <name type="scientific">Jaapia argillacea MUCL 33604</name>
    <dbReference type="NCBI Taxonomy" id="933084"/>
    <lineage>
        <taxon>Eukaryota</taxon>
        <taxon>Fungi</taxon>
        <taxon>Dikarya</taxon>
        <taxon>Basidiomycota</taxon>
        <taxon>Agaricomycotina</taxon>
        <taxon>Agaricomycetes</taxon>
        <taxon>Agaricomycetidae</taxon>
        <taxon>Jaapiales</taxon>
        <taxon>Jaapiaceae</taxon>
        <taxon>Jaapia</taxon>
    </lineage>
</organism>
<evidence type="ECO:0000256" key="2">
    <source>
        <dbReference type="SAM" id="SignalP"/>
    </source>
</evidence>
<protein>
    <recommendedName>
        <fullName evidence="5">F-box domain-containing protein</fullName>
    </recommendedName>
</protein>
<feature type="region of interest" description="Disordered" evidence="1">
    <location>
        <begin position="307"/>
        <end position="353"/>
    </location>
</feature>
<dbReference type="AlphaFoldDB" id="A0A067PLC2"/>
<feature type="chain" id="PRO_5001647599" description="F-box domain-containing protein" evidence="2">
    <location>
        <begin position="27"/>
        <end position="412"/>
    </location>
</feature>
<evidence type="ECO:0000313" key="3">
    <source>
        <dbReference type="EMBL" id="KDQ55604.1"/>
    </source>
</evidence>
<name>A0A067PLC2_9AGAM</name>
<dbReference type="InterPro" id="IPR032675">
    <property type="entry name" value="LRR_dom_sf"/>
</dbReference>
<dbReference type="EMBL" id="KL197724">
    <property type="protein sequence ID" value="KDQ55604.1"/>
    <property type="molecule type" value="Genomic_DNA"/>
</dbReference>
<reference evidence="4" key="1">
    <citation type="journal article" date="2014" name="Proc. Natl. Acad. Sci. U.S.A.">
        <title>Extensive sampling of basidiomycete genomes demonstrates inadequacy of the white-rot/brown-rot paradigm for wood decay fungi.</title>
        <authorList>
            <person name="Riley R."/>
            <person name="Salamov A.A."/>
            <person name="Brown D.W."/>
            <person name="Nagy L.G."/>
            <person name="Floudas D."/>
            <person name="Held B.W."/>
            <person name="Levasseur A."/>
            <person name="Lombard V."/>
            <person name="Morin E."/>
            <person name="Otillar R."/>
            <person name="Lindquist E.A."/>
            <person name="Sun H."/>
            <person name="LaButti K.M."/>
            <person name="Schmutz J."/>
            <person name="Jabbour D."/>
            <person name="Luo H."/>
            <person name="Baker S.E."/>
            <person name="Pisabarro A.G."/>
            <person name="Walton J.D."/>
            <person name="Blanchette R.A."/>
            <person name="Henrissat B."/>
            <person name="Martin F."/>
            <person name="Cullen D."/>
            <person name="Hibbett D.S."/>
            <person name="Grigoriev I.V."/>
        </authorList>
    </citation>
    <scope>NUCLEOTIDE SEQUENCE [LARGE SCALE GENOMIC DNA]</scope>
    <source>
        <strain evidence="4">MUCL 33604</strain>
    </source>
</reference>
<evidence type="ECO:0000313" key="4">
    <source>
        <dbReference type="Proteomes" id="UP000027265"/>
    </source>
</evidence>
<keyword evidence="2" id="KW-0732">Signal</keyword>
<gene>
    <name evidence="3" type="ORF">JAAARDRAFT_48530</name>
</gene>
<feature type="signal peptide" evidence="2">
    <location>
        <begin position="1"/>
        <end position="26"/>
    </location>
</feature>
<accession>A0A067PLC2</accession>
<dbReference type="HOGENOM" id="CLU_030668_0_0_1"/>
<dbReference type="Gene3D" id="3.80.10.10">
    <property type="entry name" value="Ribonuclease Inhibitor"/>
    <property type="match status" value="1"/>
</dbReference>
<sequence>MQMNAQLGGFIKTLALSLFIPPFSWQLQLIVSDLSTLVAYCPRIRRVISSPWSSESGRTSVLVSSGVHFDYLTPLEVNMTMASVIIDKVLNSCLTLRSLTLTLPAVLPEAICLPQLETLHLTLISPIETGLSPLATWSIPQLKALTLAIDKQISVNALLAAHGTCLKFLHFQCVTSSDLLLNDDTLSTSCPQLEHLVMPCSGFWPNQHPTLKWLDLWEPWEPTFCRRAEGTLKNLQAAELLPALMRLPALSRVRFLDTSLSHFSDLPQLLPPGLVTNDDIGKCDLGGLTVVQTKGCLMRNVPGQRYEFEVDSDTDSRDEEGSGPPDEMDFYDLFHPDDNSETPPSPDSCHSSGSSYLWEGEVVDWVEAVDELDQFSQRVIQILLASSTSGCMLTVDEFYLSPVVDPVSGVQP</sequence>
<evidence type="ECO:0008006" key="5">
    <source>
        <dbReference type="Google" id="ProtNLM"/>
    </source>
</evidence>
<keyword evidence="4" id="KW-1185">Reference proteome</keyword>
<proteinExistence type="predicted"/>